<evidence type="ECO:0000256" key="3">
    <source>
        <dbReference type="ARBA" id="ARBA00022630"/>
    </source>
</evidence>
<dbReference type="SUPFAM" id="SSF56645">
    <property type="entry name" value="Acyl-CoA dehydrogenase NM domain-like"/>
    <property type="match status" value="1"/>
</dbReference>
<dbReference type="Proteomes" id="UP001501480">
    <property type="component" value="Unassembled WGS sequence"/>
</dbReference>
<keyword evidence="5" id="KW-0560">Oxidoreductase</keyword>
<dbReference type="InterPro" id="IPR036250">
    <property type="entry name" value="AcylCo_DH-like_C"/>
</dbReference>
<keyword evidence="9" id="KW-1185">Reference proteome</keyword>
<evidence type="ECO:0000259" key="7">
    <source>
        <dbReference type="Pfam" id="PF02771"/>
    </source>
</evidence>
<dbReference type="InterPro" id="IPR009100">
    <property type="entry name" value="AcylCoA_DH/oxidase_NM_dom_sf"/>
</dbReference>
<name>A0ABN2VUQ5_9ACTN</name>
<evidence type="ECO:0000256" key="2">
    <source>
        <dbReference type="ARBA" id="ARBA00009347"/>
    </source>
</evidence>
<dbReference type="SUPFAM" id="SSF47203">
    <property type="entry name" value="Acyl-CoA dehydrogenase C-terminal domain-like"/>
    <property type="match status" value="1"/>
</dbReference>
<evidence type="ECO:0000313" key="9">
    <source>
        <dbReference type="Proteomes" id="UP001501480"/>
    </source>
</evidence>
<evidence type="ECO:0000256" key="5">
    <source>
        <dbReference type="ARBA" id="ARBA00023002"/>
    </source>
</evidence>
<keyword evidence="3" id="KW-0285">Flavoprotein</keyword>
<evidence type="ECO:0000313" key="8">
    <source>
        <dbReference type="EMBL" id="GAA2073407.1"/>
    </source>
</evidence>
<dbReference type="Gene3D" id="1.10.540.10">
    <property type="entry name" value="Acyl-CoA dehydrogenase/oxidase, N-terminal domain"/>
    <property type="match status" value="1"/>
</dbReference>
<evidence type="ECO:0000259" key="6">
    <source>
        <dbReference type="Pfam" id="PF00441"/>
    </source>
</evidence>
<keyword evidence="4" id="KW-0274">FAD</keyword>
<organism evidence="8 9">
    <name type="scientific">Aeromicrobium halocynthiae</name>
    <dbReference type="NCBI Taxonomy" id="560557"/>
    <lineage>
        <taxon>Bacteria</taxon>
        <taxon>Bacillati</taxon>
        <taxon>Actinomycetota</taxon>
        <taxon>Actinomycetes</taxon>
        <taxon>Propionibacteriales</taxon>
        <taxon>Nocardioidaceae</taxon>
        <taxon>Aeromicrobium</taxon>
    </lineage>
</organism>
<sequence>MTADLLYSDVEESLRSSVRDLLAARLSSHDVARSYDEAVDFRPLWRSLSSGLGLSGLLVPEVLGGAGATAREAAVVLEELGRSVAPVPFLTSSVVATTCLLAAGEEATVSRMAAGEVVTVLALPLDSDSSSWSSEVVARDGVLRGSVRNVADAGWADHLLLPAVGPDGELSLFLVEARDVRVDSVVSLDMSRAVADIAIDGAPGRPIVSGRDAIAAVDRALDAGAALLASEQLGVARWCFETTTAYLKERRQFGRLIGSYQAVKHRMADVFLEVGHMAAVARYAADCLATSSDDLPVAIAVAEAYCSDVAVHVAEEAVQLHGGLGMTWEHPAHLYLKRAKADQIAFGVPGRHRARLAELVDLPA</sequence>
<comment type="caution">
    <text evidence="8">The sequence shown here is derived from an EMBL/GenBank/DDBJ whole genome shotgun (WGS) entry which is preliminary data.</text>
</comment>
<accession>A0ABN2VUQ5</accession>
<reference evidence="8 9" key="1">
    <citation type="journal article" date="2019" name="Int. J. Syst. Evol. Microbiol.">
        <title>The Global Catalogue of Microorganisms (GCM) 10K type strain sequencing project: providing services to taxonomists for standard genome sequencing and annotation.</title>
        <authorList>
            <consortium name="The Broad Institute Genomics Platform"/>
            <consortium name="The Broad Institute Genome Sequencing Center for Infectious Disease"/>
            <person name="Wu L."/>
            <person name="Ma J."/>
        </authorList>
    </citation>
    <scope>NUCLEOTIDE SEQUENCE [LARGE SCALE GENOMIC DNA]</scope>
    <source>
        <strain evidence="8 9">JCM 15749</strain>
    </source>
</reference>
<dbReference type="EMBL" id="BAAAPY010000002">
    <property type="protein sequence ID" value="GAA2073407.1"/>
    <property type="molecule type" value="Genomic_DNA"/>
</dbReference>
<comment type="cofactor">
    <cofactor evidence="1">
        <name>FAD</name>
        <dbReference type="ChEBI" id="CHEBI:57692"/>
    </cofactor>
</comment>
<dbReference type="InterPro" id="IPR037069">
    <property type="entry name" value="AcylCoA_DH/ox_N_sf"/>
</dbReference>
<dbReference type="Pfam" id="PF00441">
    <property type="entry name" value="Acyl-CoA_dh_1"/>
    <property type="match status" value="1"/>
</dbReference>
<feature type="domain" description="Acyl-CoA dehydrogenase/oxidase N-terminal" evidence="7">
    <location>
        <begin position="10"/>
        <end position="108"/>
    </location>
</feature>
<feature type="domain" description="Acyl-CoA dehydrogenase/oxidase C-terminal" evidence="6">
    <location>
        <begin position="217"/>
        <end position="358"/>
    </location>
</feature>
<dbReference type="RefSeq" id="WP_344325156.1">
    <property type="nucleotide sequence ID" value="NZ_BAAAPY010000002.1"/>
</dbReference>
<dbReference type="Gene3D" id="1.20.140.10">
    <property type="entry name" value="Butyryl-CoA Dehydrogenase, subunit A, domain 3"/>
    <property type="match status" value="1"/>
</dbReference>
<comment type="similarity">
    <text evidence="2">Belongs to the acyl-CoA dehydrogenase family.</text>
</comment>
<protein>
    <submittedName>
        <fullName evidence="8">Acyl-CoA dehydrogenase family protein</fullName>
    </submittedName>
</protein>
<dbReference type="Pfam" id="PF02771">
    <property type="entry name" value="Acyl-CoA_dh_N"/>
    <property type="match status" value="1"/>
</dbReference>
<dbReference type="PANTHER" id="PTHR43884">
    <property type="entry name" value="ACYL-COA DEHYDROGENASE"/>
    <property type="match status" value="1"/>
</dbReference>
<evidence type="ECO:0000256" key="4">
    <source>
        <dbReference type="ARBA" id="ARBA00022827"/>
    </source>
</evidence>
<dbReference type="PANTHER" id="PTHR43884:SF20">
    <property type="entry name" value="ACYL-COA DEHYDROGENASE FADE28"/>
    <property type="match status" value="1"/>
</dbReference>
<proteinExistence type="inferred from homology"/>
<dbReference type="InterPro" id="IPR013786">
    <property type="entry name" value="AcylCoA_DH/ox_N"/>
</dbReference>
<dbReference type="InterPro" id="IPR009075">
    <property type="entry name" value="AcylCo_DH/oxidase_C"/>
</dbReference>
<gene>
    <name evidence="8" type="ORF">GCM10009821_09620</name>
</gene>
<evidence type="ECO:0000256" key="1">
    <source>
        <dbReference type="ARBA" id="ARBA00001974"/>
    </source>
</evidence>